<feature type="region of interest" description="Disordered" evidence="1">
    <location>
        <begin position="133"/>
        <end position="154"/>
    </location>
</feature>
<dbReference type="Pfam" id="PF00501">
    <property type="entry name" value="AMP-binding"/>
    <property type="match status" value="1"/>
</dbReference>
<reference evidence="5" key="1">
    <citation type="journal article" date="2019" name="Int. J. Syst. Evol. Microbiol.">
        <title>The Global Catalogue of Microorganisms (GCM) 10K type strain sequencing project: providing services to taxonomists for standard genome sequencing and annotation.</title>
        <authorList>
            <consortium name="The Broad Institute Genomics Platform"/>
            <consortium name="The Broad Institute Genome Sequencing Center for Infectious Disease"/>
            <person name="Wu L."/>
            <person name="Ma J."/>
        </authorList>
    </citation>
    <scope>NUCLEOTIDE SEQUENCE [LARGE SCALE GENOMIC DNA]</scope>
    <source>
        <strain evidence="5">CGMCC 1.12859</strain>
    </source>
</reference>
<feature type="region of interest" description="Disordered" evidence="1">
    <location>
        <begin position="525"/>
        <end position="545"/>
    </location>
</feature>
<dbReference type="PROSITE" id="PS00455">
    <property type="entry name" value="AMP_BINDING"/>
    <property type="match status" value="1"/>
</dbReference>
<dbReference type="PANTHER" id="PTHR45527:SF1">
    <property type="entry name" value="FATTY ACID SYNTHASE"/>
    <property type="match status" value="1"/>
</dbReference>
<keyword evidence="5" id="KW-1185">Reference proteome</keyword>
<evidence type="ECO:0000313" key="5">
    <source>
        <dbReference type="Proteomes" id="UP001596435"/>
    </source>
</evidence>
<dbReference type="InterPro" id="IPR042099">
    <property type="entry name" value="ANL_N_sf"/>
</dbReference>
<evidence type="ECO:0000256" key="1">
    <source>
        <dbReference type="SAM" id="MobiDB-lite"/>
    </source>
</evidence>
<dbReference type="InterPro" id="IPR025110">
    <property type="entry name" value="AMP-bd_C"/>
</dbReference>
<dbReference type="InterPro" id="IPR000873">
    <property type="entry name" value="AMP-dep_synth/lig_dom"/>
</dbReference>
<dbReference type="SUPFAM" id="SSF56801">
    <property type="entry name" value="Acetyl-CoA synthetase-like"/>
    <property type="match status" value="1"/>
</dbReference>
<dbReference type="CDD" id="cd05930">
    <property type="entry name" value="A_NRPS"/>
    <property type="match status" value="1"/>
</dbReference>
<dbReference type="Pfam" id="PF13193">
    <property type="entry name" value="AMP-binding_C"/>
    <property type="match status" value="1"/>
</dbReference>
<organism evidence="4 5">
    <name type="scientific">Kitasatospora paranensis</name>
    <dbReference type="NCBI Taxonomy" id="258053"/>
    <lineage>
        <taxon>Bacteria</taxon>
        <taxon>Bacillati</taxon>
        <taxon>Actinomycetota</taxon>
        <taxon>Actinomycetes</taxon>
        <taxon>Kitasatosporales</taxon>
        <taxon>Streptomycetaceae</taxon>
        <taxon>Kitasatospora</taxon>
    </lineage>
</organism>
<proteinExistence type="predicted"/>
<dbReference type="PANTHER" id="PTHR45527">
    <property type="entry name" value="NONRIBOSOMAL PEPTIDE SYNTHETASE"/>
    <property type="match status" value="1"/>
</dbReference>
<dbReference type="Gene3D" id="3.40.50.12780">
    <property type="entry name" value="N-terminal domain of ligase-like"/>
    <property type="match status" value="1"/>
</dbReference>
<dbReference type="Gene3D" id="3.30.300.30">
    <property type="match status" value="1"/>
</dbReference>
<dbReference type="Proteomes" id="UP001596435">
    <property type="component" value="Unassembled WGS sequence"/>
</dbReference>
<accession>A0ABW2FZE7</accession>
<protein>
    <submittedName>
        <fullName evidence="4">Amino acid adenylation domain-containing protein</fullName>
    </submittedName>
</protein>
<evidence type="ECO:0000259" key="3">
    <source>
        <dbReference type="Pfam" id="PF13193"/>
    </source>
</evidence>
<sequence length="545" mass="58206">MSKNRGINEAAFDLLDAFTEIATRYPQRPAILHHGHTVRYHRLHELANTLAERLTADLGAIPGAVAVQATRTPETVVALLGILAAGGVYCPVDPAFPLQRQQAMVSAAGCRAIVGSDREQASRLDLELMELGPATEPAPAASRTPFTDPRDSAATGLAAAERPLAADAPGSARNRVAHDMPAYILFTSGSTGQPKPVVTPRRAISSAVHALSGLFALTPDDRVLQFASLNWDTSFEEILPALTTGAALVLDSEAHSGSFHRFLRMVERERITVLDLPTAFWHELVLHLTEDQQPLPSCLRLVVIGGEAANPARLADWSSLDTTGIRLVNTYGCTETTLVTHAVDLCGPQASSPGTRWDIGTRAPIGRALPHVVQRIGEQGELLISGIALALGYLGLPEATEARFTTLDGERCFRTGDRVSSSPDGVLIHEGRLDHEIKVRGIRVDPAEVEAHIAGHPEVSAVAVAGATVAGRSTLVAYVVPRRHAQTSTLDSEVRSYLRGRVPGHLVPSRITVVPGLVLTASGKVDRTASHQRHATPDQVKGDLR</sequence>
<feature type="domain" description="AMP-dependent synthetase/ligase" evidence="2">
    <location>
        <begin position="18"/>
        <end position="394"/>
    </location>
</feature>
<dbReference type="EMBL" id="JBHTAJ010000033">
    <property type="protein sequence ID" value="MFC7181527.1"/>
    <property type="molecule type" value="Genomic_DNA"/>
</dbReference>
<comment type="caution">
    <text evidence="4">The sequence shown here is derived from an EMBL/GenBank/DDBJ whole genome shotgun (WGS) entry which is preliminary data.</text>
</comment>
<evidence type="ECO:0000313" key="4">
    <source>
        <dbReference type="EMBL" id="MFC7181527.1"/>
    </source>
</evidence>
<feature type="domain" description="AMP-binding enzyme C-terminal" evidence="3">
    <location>
        <begin position="448"/>
        <end position="524"/>
    </location>
</feature>
<evidence type="ECO:0000259" key="2">
    <source>
        <dbReference type="Pfam" id="PF00501"/>
    </source>
</evidence>
<dbReference type="RefSeq" id="WP_380231531.1">
    <property type="nucleotide sequence ID" value="NZ_JBHSVH010000002.1"/>
</dbReference>
<dbReference type="InterPro" id="IPR045851">
    <property type="entry name" value="AMP-bd_C_sf"/>
</dbReference>
<dbReference type="InterPro" id="IPR020845">
    <property type="entry name" value="AMP-binding_CS"/>
</dbReference>
<gene>
    <name evidence="4" type="ORF">ACFQMG_18405</name>
</gene>
<name>A0ABW2FZE7_9ACTN</name>